<evidence type="ECO:0000313" key="2">
    <source>
        <dbReference type="EMBL" id="AIQ13852.1"/>
    </source>
</evidence>
<dbReference type="AlphaFoldDB" id="A0A089HRZ9"/>
<feature type="domain" description="RNA polymerase sigma-70 region 4" evidence="1">
    <location>
        <begin position="80"/>
        <end position="124"/>
    </location>
</feature>
<dbReference type="OrthoDB" id="2659236at2"/>
<dbReference type="InterPro" id="IPR013324">
    <property type="entry name" value="RNA_pol_sigma_r3/r4-like"/>
</dbReference>
<accession>A0A089HRZ9</accession>
<dbReference type="Pfam" id="PF04545">
    <property type="entry name" value="Sigma70_r4"/>
    <property type="match status" value="1"/>
</dbReference>
<evidence type="ECO:0000259" key="1">
    <source>
        <dbReference type="Pfam" id="PF04545"/>
    </source>
</evidence>
<dbReference type="eggNOG" id="ENOG502ZQ9P">
    <property type="taxonomic scope" value="Bacteria"/>
</dbReference>
<organism evidence="2 3">
    <name type="scientific">Paenibacillus durus</name>
    <name type="common">Paenibacillus azotofixans</name>
    <dbReference type="NCBI Taxonomy" id="44251"/>
    <lineage>
        <taxon>Bacteria</taxon>
        <taxon>Bacillati</taxon>
        <taxon>Bacillota</taxon>
        <taxon>Bacilli</taxon>
        <taxon>Bacillales</taxon>
        <taxon>Paenibacillaceae</taxon>
        <taxon>Paenibacillus</taxon>
    </lineage>
</organism>
<keyword evidence="3" id="KW-1185">Reference proteome</keyword>
<reference evidence="2 3" key="1">
    <citation type="submission" date="2014-08" db="EMBL/GenBank/DDBJ databases">
        <title>Comparative genomics of the Paenibacillus odorifer group.</title>
        <authorList>
            <person name="den Bakker H.C."/>
            <person name="Tsai Y.-C."/>
            <person name="Martin N."/>
            <person name="Korlach J."/>
            <person name="Wiedmann M."/>
        </authorList>
    </citation>
    <scope>NUCLEOTIDE SEQUENCE [LARGE SCALE GENOMIC DNA]</scope>
    <source>
        <strain evidence="2 3">DSM 1735</strain>
    </source>
</reference>
<dbReference type="Proteomes" id="UP000029409">
    <property type="component" value="Chromosome"/>
</dbReference>
<dbReference type="EMBL" id="CP009288">
    <property type="protein sequence ID" value="AIQ13852.1"/>
    <property type="molecule type" value="Genomic_DNA"/>
</dbReference>
<proteinExistence type="predicted"/>
<dbReference type="KEGG" id="pdu:PDUR_19520"/>
<dbReference type="InterPro" id="IPR007630">
    <property type="entry name" value="RNA_pol_sigma70_r4"/>
</dbReference>
<dbReference type="RefSeq" id="WP_042207650.1">
    <property type="nucleotide sequence ID" value="NZ_CP009288.1"/>
</dbReference>
<protein>
    <recommendedName>
        <fullName evidence="1">RNA polymerase sigma-70 region 4 domain-containing protein</fullName>
    </recommendedName>
</protein>
<dbReference type="STRING" id="44251.PDUR_19520"/>
<name>A0A089HRZ9_PAEDU</name>
<gene>
    <name evidence="2" type="ORF">PDUR_19520</name>
</gene>
<dbReference type="GO" id="GO:0006352">
    <property type="term" value="P:DNA-templated transcription initiation"/>
    <property type="evidence" value="ECO:0007669"/>
    <property type="project" value="InterPro"/>
</dbReference>
<evidence type="ECO:0000313" key="3">
    <source>
        <dbReference type="Proteomes" id="UP000029409"/>
    </source>
</evidence>
<dbReference type="SUPFAM" id="SSF88659">
    <property type="entry name" value="Sigma3 and sigma4 domains of RNA polymerase sigma factors"/>
    <property type="match status" value="1"/>
</dbReference>
<sequence length="129" mass="15041">MRTDRWSNESVEKAFGSYVKSCLQHASRDYFEKLRRDSSHVTLLDAVAYEVNISFCICSTHSPRVEDSPIFEQVIEQMPLSSTEKKVVYFKYYEDKTDKEIARILGVSRQAVTKSKSNILLKLKRHLEM</sequence>
<dbReference type="GO" id="GO:0003700">
    <property type="term" value="F:DNA-binding transcription factor activity"/>
    <property type="evidence" value="ECO:0007669"/>
    <property type="project" value="InterPro"/>
</dbReference>
<dbReference type="Gene3D" id="1.20.140.160">
    <property type="match status" value="1"/>
</dbReference>